<feature type="transmembrane region" description="Helical" evidence="1">
    <location>
        <begin position="7"/>
        <end position="25"/>
    </location>
</feature>
<dbReference type="AlphaFoldDB" id="A0A1I4GW81"/>
<dbReference type="EMBL" id="FOSZ01000010">
    <property type="protein sequence ID" value="SFL34332.1"/>
    <property type="molecule type" value="Genomic_DNA"/>
</dbReference>
<feature type="domain" description="AsmA" evidence="2">
    <location>
        <begin position="310"/>
        <end position="519"/>
    </location>
</feature>
<sequence>MRIIRILFAVLITVVMGLVVLVMILPGEKIAAIAADQVKAKTGRDLTFEGDVGFSWFPTIGISTGKVTFSNADWSRNGPMFSAQKASIGVDVLAALSGDIRIKKIELVSPDILLEQTTDGQANWQLLPPSGDTSDTTTPAPVGTSGFALENMVIRDARLRYFVQGETPVEIAGVDARLKWANRNAPADVTVTAQPGNNPLTITATVADLDALIAGGISDLSANVSAAKGEISFEGRAGLAPEAAGRLSANLPDATGFFAALGLSGGVPGAANLDGQITLTREMQLSLRQGHLTALGNTLTAQADVNLAGAKPVVNAQVAAQTLDLKPLLQAPSAPAKPATATPASGWSKAPIDASALALVDGNIGFAAEAIDLGDIQIGRTRATIAIDNARAVTTLQELQAYDGSVTGRFVANNRNGLSLRADLNVAQIALQPFLSATADINSFTGNADLKTSVLGEGQSMFAIMNSLDGEGWVSVGRGTIDGIDLDELLRGDVTGGTTVFDNLSASWTTLNGVMRNDDLLMELPRLAATGEGTIGLGLRTIDYVVSPQIRGDDAPVLVVPVKIEGTWEDPSIAPDLDKVLKQNFAKETEELEQKAKDAVAKELGVATEEGQSTEDALKKKLEDEATKGLLKLLGGD</sequence>
<evidence type="ECO:0000259" key="2">
    <source>
        <dbReference type="Pfam" id="PF05170"/>
    </source>
</evidence>
<accession>A0A1I4GW81</accession>
<name>A0A1I4GW81_9RHOB</name>
<gene>
    <name evidence="3" type="ORF">SAMN04488036_11041</name>
</gene>
<protein>
    <submittedName>
        <fullName evidence="3">AsmA protein</fullName>
    </submittedName>
</protein>
<keyword evidence="4" id="KW-1185">Reference proteome</keyword>
<keyword evidence="1" id="KW-0472">Membrane</keyword>
<feature type="domain" description="AsmA" evidence="2">
    <location>
        <begin position="4"/>
        <end position="135"/>
    </location>
</feature>
<evidence type="ECO:0000256" key="1">
    <source>
        <dbReference type="SAM" id="Phobius"/>
    </source>
</evidence>
<organism evidence="3 4">
    <name type="scientific">Shimia haliotis</name>
    <dbReference type="NCBI Taxonomy" id="1280847"/>
    <lineage>
        <taxon>Bacteria</taxon>
        <taxon>Pseudomonadati</taxon>
        <taxon>Pseudomonadota</taxon>
        <taxon>Alphaproteobacteria</taxon>
        <taxon>Rhodobacterales</taxon>
        <taxon>Roseobacteraceae</taxon>
    </lineage>
</organism>
<keyword evidence="1" id="KW-1133">Transmembrane helix</keyword>
<evidence type="ECO:0000313" key="3">
    <source>
        <dbReference type="EMBL" id="SFL34332.1"/>
    </source>
</evidence>
<dbReference type="InterPro" id="IPR052894">
    <property type="entry name" value="AsmA-related"/>
</dbReference>
<dbReference type="Proteomes" id="UP000198851">
    <property type="component" value="Unassembled WGS sequence"/>
</dbReference>
<evidence type="ECO:0000313" key="4">
    <source>
        <dbReference type="Proteomes" id="UP000198851"/>
    </source>
</evidence>
<dbReference type="STRING" id="1280847.SAMN04488036_11041"/>
<dbReference type="OrthoDB" id="5439561at2"/>
<reference evidence="4" key="1">
    <citation type="submission" date="2016-10" db="EMBL/GenBank/DDBJ databases">
        <authorList>
            <person name="Varghese N."/>
            <person name="Submissions S."/>
        </authorList>
    </citation>
    <scope>NUCLEOTIDE SEQUENCE [LARGE SCALE GENOMIC DNA]</scope>
    <source>
        <strain evidence="4">DSM 28453</strain>
    </source>
</reference>
<dbReference type="GO" id="GO:0090313">
    <property type="term" value="P:regulation of protein targeting to membrane"/>
    <property type="evidence" value="ECO:0007669"/>
    <property type="project" value="TreeGrafter"/>
</dbReference>
<dbReference type="InterPro" id="IPR007844">
    <property type="entry name" value="AsmA"/>
</dbReference>
<dbReference type="PANTHER" id="PTHR30441:SF4">
    <property type="entry name" value="PROTEIN ASMA"/>
    <property type="match status" value="1"/>
</dbReference>
<dbReference type="GO" id="GO:0005886">
    <property type="term" value="C:plasma membrane"/>
    <property type="evidence" value="ECO:0007669"/>
    <property type="project" value="TreeGrafter"/>
</dbReference>
<dbReference type="Pfam" id="PF05170">
    <property type="entry name" value="AsmA"/>
    <property type="match status" value="2"/>
</dbReference>
<dbReference type="RefSeq" id="WP_093325726.1">
    <property type="nucleotide sequence ID" value="NZ_FOSZ01000010.1"/>
</dbReference>
<proteinExistence type="predicted"/>
<dbReference type="PANTHER" id="PTHR30441">
    <property type="entry name" value="DUF748 DOMAIN-CONTAINING PROTEIN"/>
    <property type="match status" value="1"/>
</dbReference>
<keyword evidence="1" id="KW-0812">Transmembrane</keyword>